<dbReference type="GO" id="GO:0004764">
    <property type="term" value="F:shikimate 3-dehydrogenase (NADP+) activity"/>
    <property type="evidence" value="ECO:0007669"/>
    <property type="project" value="UniProtKB-EC"/>
</dbReference>
<feature type="domain" description="Shikimate dehydrogenase substrate binding N-terminal" evidence="10">
    <location>
        <begin position="5"/>
        <end position="88"/>
    </location>
</feature>
<dbReference type="InterPro" id="IPR036291">
    <property type="entry name" value="NAD(P)-bd_dom_sf"/>
</dbReference>
<feature type="domain" description="Quinate/shikimate 5-dehydrogenase/glutamyl-tRNA reductase" evidence="9">
    <location>
        <begin position="116"/>
        <end position="195"/>
    </location>
</feature>
<feature type="binding site" evidence="8">
    <location>
        <position position="101"/>
    </location>
    <ligand>
        <name>shikimate</name>
        <dbReference type="ChEBI" id="CHEBI:36208"/>
    </ligand>
</feature>
<gene>
    <name evidence="8 12" type="primary">aroE</name>
    <name evidence="12" type="ORF">ACFO3D_11770</name>
</gene>
<keyword evidence="13" id="KW-1185">Reference proteome</keyword>
<evidence type="ECO:0000256" key="2">
    <source>
        <dbReference type="ARBA" id="ARBA00012962"/>
    </source>
</evidence>
<proteinExistence type="inferred from homology"/>
<dbReference type="SUPFAM" id="SSF51735">
    <property type="entry name" value="NAD(P)-binding Rossmann-fold domains"/>
    <property type="match status" value="1"/>
</dbReference>
<evidence type="ECO:0000259" key="11">
    <source>
        <dbReference type="Pfam" id="PF18317"/>
    </source>
</evidence>
<dbReference type="Gene3D" id="3.40.50.720">
    <property type="entry name" value="NAD(P)-binding Rossmann-like Domain"/>
    <property type="match status" value="1"/>
</dbReference>
<evidence type="ECO:0000256" key="7">
    <source>
        <dbReference type="ARBA" id="ARBA00049442"/>
    </source>
</evidence>
<keyword evidence="3 8" id="KW-0028">Amino-acid biosynthesis</keyword>
<feature type="binding site" evidence="8">
    <location>
        <position position="243"/>
    </location>
    <ligand>
        <name>NADP(+)</name>
        <dbReference type="ChEBI" id="CHEBI:58349"/>
    </ligand>
</feature>
<comment type="pathway">
    <text evidence="1 8">Metabolic intermediate biosynthesis; chorismate biosynthesis; chorismate from D-erythrose 4-phosphate and phosphoenolpyruvate: step 4/7.</text>
</comment>
<feature type="active site" description="Proton acceptor" evidence="8">
    <location>
        <position position="65"/>
    </location>
</feature>
<evidence type="ECO:0000256" key="4">
    <source>
        <dbReference type="ARBA" id="ARBA00022857"/>
    </source>
</evidence>
<dbReference type="PANTHER" id="PTHR21089">
    <property type="entry name" value="SHIKIMATE DEHYDROGENASE"/>
    <property type="match status" value="1"/>
</dbReference>
<dbReference type="Proteomes" id="UP001595989">
    <property type="component" value="Unassembled WGS sequence"/>
</dbReference>
<evidence type="ECO:0000256" key="3">
    <source>
        <dbReference type="ARBA" id="ARBA00022605"/>
    </source>
</evidence>
<accession>A0ABV9DJ55</accession>
<comment type="subunit">
    <text evidence="8">Homodimer.</text>
</comment>
<dbReference type="InterPro" id="IPR041121">
    <property type="entry name" value="SDH_C"/>
</dbReference>
<dbReference type="HAMAP" id="MF_00222">
    <property type="entry name" value="Shikimate_DH_AroE"/>
    <property type="match status" value="1"/>
</dbReference>
<name>A0ABV9DJ55_9BACI</name>
<dbReference type="RefSeq" id="WP_390296341.1">
    <property type="nucleotide sequence ID" value="NZ_JBHSFU010000006.1"/>
</dbReference>
<keyword evidence="5 8" id="KW-0560">Oxidoreductase</keyword>
<evidence type="ECO:0000259" key="10">
    <source>
        <dbReference type="Pfam" id="PF08501"/>
    </source>
</evidence>
<keyword evidence="6 8" id="KW-0057">Aromatic amino acid biosynthesis</keyword>
<feature type="domain" description="SDH C-terminal" evidence="11">
    <location>
        <begin position="243"/>
        <end position="273"/>
    </location>
</feature>
<dbReference type="InterPro" id="IPR022893">
    <property type="entry name" value="Shikimate_DH_fam"/>
</dbReference>
<dbReference type="Pfam" id="PF01488">
    <property type="entry name" value="Shikimate_DH"/>
    <property type="match status" value="1"/>
</dbReference>
<dbReference type="InterPro" id="IPR046346">
    <property type="entry name" value="Aminoacid_DH-like_N_sf"/>
</dbReference>
<comment type="caution">
    <text evidence="8">Lacks conserved residue(s) required for the propagation of feature annotation.</text>
</comment>
<dbReference type="PANTHER" id="PTHR21089:SF1">
    <property type="entry name" value="BIFUNCTIONAL 3-DEHYDROQUINATE DEHYDRATASE_SHIKIMATE DEHYDROGENASE, CHLOROPLASTIC"/>
    <property type="match status" value="1"/>
</dbReference>
<evidence type="ECO:0000256" key="8">
    <source>
        <dbReference type="HAMAP-Rule" id="MF_00222"/>
    </source>
</evidence>
<evidence type="ECO:0000256" key="5">
    <source>
        <dbReference type="ARBA" id="ARBA00023002"/>
    </source>
</evidence>
<feature type="binding site" evidence="8">
    <location>
        <begin position="128"/>
        <end position="132"/>
    </location>
    <ligand>
        <name>NADP(+)</name>
        <dbReference type="ChEBI" id="CHEBI:58349"/>
    </ligand>
</feature>
<dbReference type="Gene3D" id="3.40.50.10860">
    <property type="entry name" value="Leucine Dehydrogenase, chain A, domain 1"/>
    <property type="match status" value="1"/>
</dbReference>
<evidence type="ECO:0000313" key="13">
    <source>
        <dbReference type="Proteomes" id="UP001595989"/>
    </source>
</evidence>
<feature type="binding site" evidence="8">
    <location>
        <position position="222"/>
    </location>
    <ligand>
        <name>shikimate</name>
        <dbReference type="ChEBI" id="CHEBI:36208"/>
    </ligand>
</feature>
<feature type="binding site" evidence="8">
    <location>
        <position position="61"/>
    </location>
    <ligand>
        <name>shikimate</name>
        <dbReference type="ChEBI" id="CHEBI:36208"/>
    </ligand>
</feature>
<dbReference type="Pfam" id="PF18317">
    <property type="entry name" value="SDH_C"/>
    <property type="match status" value="1"/>
</dbReference>
<dbReference type="InterPro" id="IPR006151">
    <property type="entry name" value="Shikm_DH/Glu-tRNA_Rdtase"/>
</dbReference>
<feature type="binding site" evidence="8">
    <location>
        <begin position="13"/>
        <end position="15"/>
    </location>
    <ligand>
        <name>shikimate</name>
        <dbReference type="ChEBI" id="CHEBI:36208"/>
    </ligand>
</feature>
<feature type="binding site" evidence="8">
    <location>
        <position position="220"/>
    </location>
    <ligand>
        <name>NADP(+)</name>
        <dbReference type="ChEBI" id="CHEBI:58349"/>
    </ligand>
</feature>
<dbReference type="InterPro" id="IPR013708">
    <property type="entry name" value="Shikimate_DH-bd_N"/>
</dbReference>
<evidence type="ECO:0000259" key="9">
    <source>
        <dbReference type="Pfam" id="PF01488"/>
    </source>
</evidence>
<keyword evidence="4 8" id="KW-0521">NADP</keyword>
<dbReference type="SUPFAM" id="SSF53223">
    <property type="entry name" value="Aminoacid dehydrogenase-like, N-terminal domain"/>
    <property type="match status" value="1"/>
</dbReference>
<comment type="function">
    <text evidence="8">Involved in the biosynthesis of the chorismate, which leads to the biosynthesis of aromatic amino acids. Catalyzes the reversible NADPH linked reduction of 3-dehydroshikimate (DHSA) to yield shikimate (SA).</text>
</comment>
<evidence type="ECO:0000256" key="6">
    <source>
        <dbReference type="ARBA" id="ARBA00023141"/>
    </source>
</evidence>
<comment type="caution">
    <text evidence="12">The sequence shown here is derived from an EMBL/GenBank/DDBJ whole genome shotgun (WGS) entry which is preliminary data.</text>
</comment>
<dbReference type="NCBIfam" id="TIGR00507">
    <property type="entry name" value="aroE"/>
    <property type="match status" value="1"/>
</dbReference>
<protein>
    <recommendedName>
        <fullName evidence="2 8">Shikimate dehydrogenase (NADP(+))</fullName>
        <shortName evidence="8">SDH</shortName>
        <ecNumber evidence="2 8">1.1.1.25</ecNumber>
    </recommendedName>
</protein>
<feature type="binding site" evidence="8">
    <location>
        <position position="250"/>
    </location>
    <ligand>
        <name>shikimate</name>
        <dbReference type="ChEBI" id="CHEBI:36208"/>
    </ligand>
</feature>
<evidence type="ECO:0000256" key="1">
    <source>
        <dbReference type="ARBA" id="ARBA00004871"/>
    </source>
</evidence>
<dbReference type="EC" id="1.1.1.25" evidence="2 8"/>
<dbReference type="CDD" id="cd01065">
    <property type="entry name" value="NAD_bind_Shikimate_DH"/>
    <property type="match status" value="1"/>
</dbReference>
<dbReference type="Pfam" id="PF08501">
    <property type="entry name" value="Shikimate_dh_N"/>
    <property type="match status" value="1"/>
</dbReference>
<evidence type="ECO:0000313" key="12">
    <source>
        <dbReference type="EMBL" id="MFC4558884.1"/>
    </source>
</evidence>
<comment type="similarity">
    <text evidence="8">Belongs to the shikimate dehydrogenase family.</text>
</comment>
<comment type="catalytic activity">
    <reaction evidence="7 8">
        <text>shikimate + NADP(+) = 3-dehydroshikimate + NADPH + H(+)</text>
        <dbReference type="Rhea" id="RHEA:17737"/>
        <dbReference type="ChEBI" id="CHEBI:15378"/>
        <dbReference type="ChEBI" id="CHEBI:16630"/>
        <dbReference type="ChEBI" id="CHEBI:36208"/>
        <dbReference type="ChEBI" id="CHEBI:57783"/>
        <dbReference type="ChEBI" id="CHEBI:58349"/>
        <dbReference type="EC" id="1.1.1.25"/>
    </reaction>
</comment>
<feature type="binding site" evidence="8">
    <location>
        <position position="86"/>
    </location>
    <ligand>
        <name>shikimate</name>
        <dbReference type="ChEBI" id="CHEBI:36208"/>
    </ligand>
</feature>
<dbReference type="InterPro" id="IPR011342">
    <property type="entry name" value="Shikimate_DH"/>
</dbReference>
<dbReference type="EMBL" id="JBHSFU010000006">
    <property type="protein sequence ID" value="MFC4558884.1"/>
    <property type="molecule type" value="Genomic_DNA"/>
</dbReference>
<reference evidence="13" key="1">
    <citation type="journal article" date="2019" name="Int. J. Syst. Evol. Microbiol.">
        <title>The Global Catalogue of Microorganisms (GCM) 10K type strain sequencing project: providing services to taxonomists for standard genome sequencing and annotation.</title>
        <authorList>
            <consortium name="The Broad Institute Genomics Platform"/>
            <consortium name="The Broad Institute Genome Sequencing Center for Infectious Disease"/>
            <person name="Wu L."/>
            <person name="Ma J."/>
        </authorList>
    </citation>
    <scope>NUCLEOTIDE SEQUENCE [LARGE SCALE GENOMIC DNA]</scope>
    <source>
        <strain evidence="13">CGMCC 4.7426</strain>
    </source>
</reference>
<organism evidence="12 13">
    <name type="scientific">Virgibacillus kekensis</name>
    <dbReference type="NCBI Taxonomy" id="202261"/>
    <lineage>
        <taxon>Bacteria</taxon>
        <taxon>Bacillati</taxon>
        <taxon>Bacillota</taxon>
        <taxon>Bacilli</taxon>
        <taxon>Bacillales</taxon>
        <taxon>Bacillaceae</taxon>
        <taxon>Virgibacillus</taxon>
    </lineage>
</organism>
<sequence length="280" mass="30523">MKLGLIGFPIGHSLSPWIHGRFLEKSDIAGEYESIQISPEDSFEEELERIKTEGINGFNVTVPYKTKIVPYLDGLDKNAAAIGAVNTVVYKDGQWIGYNTDGTGYVAALNSKFPSFSKDKSRKVLIIGAGGASRGIYYALVAEGFTRIDIANRTAESAHAIAAVDREGVQTDVLTLIEAENNLGEYDLVIQTTSVGMKPNVEGKVMSLQSIEEGCIASDIVYQPIQTAFLQEAQAKGAAIHYGHTMLLYQAQAAFELWTNKKVPIGNMDQQLKNILEGRS</sequence>